<sequence>MADMAGDIGETLMPTQCISERFSHATTFSGLGPQELRSQSKAPSEPPRGKTPNTFKGAPIKGIIKFSLFIPAKKTWVGVSDQAEVMVDYGFTAFTYFQERVAVACNDTFVNTSTIIKKSVESHHPTIEWLATIPRNKF</sequence>
<proteinExistence type="predicted"/>
<name>A0A0L6UKK3_9BASI</name>
<evidence type="ECO:0000256" key="1">
    <source>
        <dbReference type="SAM" id="MobiDB-lite"/>
    </source>
</evidence>
<gene>
    <name evidence="2" type="ORF">VP01_5238g1</name>
</gene>
<keyword evidence="3" id="KW-1185">Reference proteome</keyword>
<dbReference type="AlphaFoldDB" id="A0A0L6UKK3"/>
<comment type="caution">
    <text evidence="2">The sequence shown here is derived from an EMBL/GenBank/DDBJ whole genome shotgun (WGS) entry which is preliminary data.</text>
</comment>
<dbReference type="VEuPathDB" id="FungiDB:VP01_5238g1"/>
<feature type="non-terminal residue" evidence="2">
    <location>
        <position position="138"/>
    </location>
</feature>
<dbReference type="Proteomes" id="UP000037035">
    <property type="component" value="Unassembled WGS sequence"/>
</dbReference>
<accession>A0A0L6UKK3</accession>
<evidence type="ECO:0000313" key="2">
    <source>
        <dbReference type="EMBL" id="KNZ49059.1"/>
    </source>
</evidence>
<feature type="region of interest" description="Disordered" evidence="1">
    <location>
        <begin position="29"/>
        <end position="56"/>
    </location>
</feature>
<reference evidence="2 3" key="1">
    <citation type="submission" date="2015-08" db="EMBL/GenBank/DDBJ databases">
        <title>Next Generation Sequencing and Analysis of the Genome of Puccinia sorghi L Schw, the Causal Agent of Maize Common Rust.</title>
        <authorList>
            <person name="Rochi L."/>
            <person name="Burguener G."/>
            <person name="Darino M."/>
            <person name="Turjanski A."/>
            <person name="Kreff E."/>
            <person name="Dieguez M.J."/>
            <person name="Sacco F."/>
        </authorList>
    </citation>
    <scope>NUCLEOTIDE SEQUENCE [LARGE SCALE GENOMIC DNA]</scope>
    <source>
        <strain evidence="2 3">RO10H11247</strain>
    </source>
</reference>
<protein>
    <submittedName>
        <fullName evidence="2">Uncharacterized protein</fullName>
    </submittedName>
</protein>
<dbReference type="EMBL" id="LAVV01010429">
    <property type="protein sequence ID" value="KNZ49059.1"/>
    <property type="molecule type" value="Genomic_DNA"/>
</dbReference>
<organism evidence="2 3">
    <name type="scientific">Puccinia sorghi</name>
    <dbReference type="NCBI Taxonomy" id="27349"/>
    <lineage>
        <taxon>Eukaryota</taxon>
        <taxon>Fungi</taxon>
        <taxon>Dikarya</taxon>
        <taxon>Basidiomycota</taxon>
        <taxon>Pucciniomycotina</taxon>
        <taxon>Pucciniomycetes</taxon>
        <taxon>Pucciniales</taxon>
        <taxon>Pucciniaceae</taxon>
        <taxon>Puccinia</taxon>
    </lineage>
</organism>
<evidence type="ECO:0000313" key="3">
    <source>
        <dbReference type="Proteomes" id="UP000037035"/>
    </source>
</evidence>